<feature type="non-terminal residue" evidence="2">
    <location>
        <position position="1"/>
    </location>
</feature>
<evidence type="ECO:0000313" key="2">
    <source>
        <dbReference type="EMBL" id="OMO60313.1"/>
    </source>
</evidence>
<proteinExistence type="predicted"/>
<gene>
    <name evidence="2" type="ORF">CCACVL1_24253</name>
</gene>
<dbReference type="AlphaFoldDB" id="A0A1R3GQE1"/>
<evidence type="ECO:0000313" key="3">
    <source>
        <dbReference type="Proteomes" id="UP000188268"/>
    </source>
</evidence>
<feature type="compositionally biased region" description="Low complexity" evidence="1">
    <location>
        <begin position="12"/>
        <end position="34"/>
    </location>
</feature>
<keyword evidence="3" id="KW-1185">Reference proteome</keyword>
<organism evidence="2 3">
    <name type="scientific">Corchorus capsularis</name>
    <name type="common">Jute</name>
    <dbReference type="NCBI Taxonomy" id="210143"/>
    <lineage>
        <taxon>Eukaryota</taxon>
        <taxon>Viridiplantae</taxon>
        <taxon>Streptophyta</taxon>
        <taxon>Embryophyta</taxon>
        <taxon>Tracheophyta</taxon>
        <taxon>Spermatophyta</taxon>
        <taxon>Magnoliopsida</taxon>
        <taxon>eudicotyledons</taxon>
        <taxon>Gunneridae</taxon>
        <taxon>Pentapetalae</taxon>
        <taxon>rosids</taxon>
        <taxon>malvids</taxon>
        <taxon>Malvales</taxon>
        <taxon>Malvaceae</taxon>
        <taxon>Grewioideae</taxon>
        <taxon>Apeibeae</taxon>
        <taxon>Corchorus</taxon>
    </lineage>
</organism>
<dbReference type="EMBL" id="AWWV01013720">
    <property type="protein sequence ID" value="OMO60313.1"/>
    <property type="molecule type" value="Genomic_DNA"/>
</dbReference>
<feature type="region of interest" description="Disordered" evidence="1">
    <location>
        <begin position="1"/>
        <end position="37"/>
    </location>
</feature>
<dbReference type="Gramene" id="OMO60313">
    <property type="protein sequence ID" value="OMO60313"/>
    <property type="gene ID" value="CCACVL1_24253"/>
</dbReference>
<reference evidence="2 3" key="1">
    <citation type="submission" date="2013-09" db="EMBL/GenBank/DDBJ databases">
        <title>Corchorus capsularis genome sequencing.</title>
        <authorList>
            <person name="Alam M."/>
            <person name="Haque M.S."/>
            <person name="Islam M.S."/>
            <person name="Emdad E.M."/>
            <person name="Islam M.M."/>
            <person name="Ahmed B."/>
            <person name="Halim A."/>
            <person name="Hossen Q.M.M."/>
            <person name="Hossain M.Z."/>
            <person name="Ahmed R."/>
            <person name="Khan M.M."/>
            <person name="Islam R."/>
            <person name="Rashid M.M."/>
            <person name="Khan S.A."/>
            <person name="Rahman M.S."/>
            <person name="Alam M."/>
        </authorList>
    </citation>
    <scope>NUCLEOTIDE SEQUENCE [LARGE SCALE GENOMIC DNA]</scope>
    <source>
        <strain evidence="3">cv. CVL-1</strain>
        <tissue evidence="2">Whole seedling</tissue>
    </source>
</reference>
<evidence type="ECO:0000256" key="1">
    <source>
        <dbReference type="SAM" id="MobiDB-lite"/>
    </source>
</evidence>
<protein>
    <submittedName>
        <fullName evidence="2">Uncharacterized protein</fullName>
    </submittedName>
</protein>
<name>A0A1R3GQE1_COCAP</name>
<accession>A0A1R3GQE1</accession>
<dbReference type="Proteomes" id="UP000188268">
    <property type="component" value="Unassembled WGS sequence"/>
</dbReference>
<comment type="caution">
    <text evidence="2">The sequence shown here is derived from an EMBL/GenBank/DDBJ whole genome shotgun (WGS) entry which is preliminary data.</text>
</comment>
<sequence length="57" mass="5789">DLKSVGLSLQESSNPITTTSTSTPASTADRASSPEPALHGRRLGFIESDGVAEFGAA</sequence>